<keyword evidence="6" id="KW-1185">Reference proteome</keyword>
<proteinExistence type="predicted"/>
<dbReference type="InterPro" id="IPR007110">
    <property type="entry name" value="Ig-like_dom"/>
</dbReference>
<gene>
    <name evidence="5" type="ORF">GDO86_016547</name>
</gene>
<evidence type="ECO:0000313" key="5">
    <source>
        <dbReference type="EMBL" id="KAG8449911.1"/>
    </source>
</evidence>
<reference evidence="5" key="1">
    <citation type="thesis" date="2020" institute="ProQuest LLC" country="789 East Eisenhower Parkway, Ann Arbor, MI, USA">
        <title>Comparative Genomics and Chromosome Evolution.</title>
        <authorList>
            <person name="Mudd A.B."/>
        </authorList>
    </citation>
    <scope>NUCLEOTIDE SEQUENCE</scope>
    <source>
        <strain evidence="5">Female2</strain>
        <tissue evidence="5">Blood</tissue>
    </source>
</reference>
<evidence type="ECO:0000256" key="2">
    <source>
        <dbReference type="ARBA" id="ARBA00023157"/>
    </source>
</evidence>
<feature type="domain" description="Ig-like" evidence="4">
    <location>
        <begin position="1"/>
        <end position="69"/>
    </location>
</feature>
<keyword evidence="3" id="KW-0812">Transmembrane</keyword>
<feature type="transmembrane region" description="Helical" evidence="3">
    <location>
        <begin position="184"/>
        <end position="204"/>
    </location>
</feature>
<dbReference type="OrthoDB" id="10039395at2759"/>
<organism evidence="5 6">
    <name type="scientific">Hymenochirus boettgeri</name>
    <name type="common">Congo dwarf clawed frog</name>
    <dbReference type="NCBI Taxonomy" id="247094"/>
    <lineage>
        <taxon>Eukaryota</taxon>
        <taxon>Metazoa</taxon>
        <taxon>Chordata</taxon>
        <taxon>Craniata</taxon>
        <taxon>Vertebrata</taxon>
        <taxon>Euteleostomi</taxon>
        <taxon>Amphibia</taxon>
        <taxon>Batrachia</taxon>
        <taxon>Anura</taxon>
        <taxon>Pipoidea</taxon>
        <taxon>Pipidae</taxon>
        <taxon>Pipinae</taxon>
        <taxon>Hymenochirus</taxon>
    </lineage>
</organism>
<dbReference type="PANTHER" id="PTHR11481">
    <property type="entry name" value="IMMUNOGLOBULIN FC RECEPTOR"/>
    <property type="match status" value="1"/>
</dbReference>
<evidence type="ECO:0000313" key="6">
    <source>
        <dbReference type="Proteomes" id="UP000812440"/>
    </source>
</evidence>
<dbReference type="SUPFAM" id="SSF48726">
    <property type="entry name" value="Immunoglobulin"/>
    <property type="match status" value="2"/>
</dbReference>
<name>A0A8T2K5K2_9PIPI</name>
<dbReference type="Gene3D" id="2.60.40.10">
    <property type="entry name" value="Immunoglobulins"/>
    <property type="match status" value="2"/>
</dbReference>
<dbReference type="InterPro" id="IPR003599">
    <property type="entry name" value="Ig_sub"/>
</dbReference>
<dbReference type="GO" id="GO:0006955">
    <property type="term" value="P:immune response"/>
    <property type="evidence" value="ECO:0007669"/>
    <property type="project" value="TreeGrafter"/>
</dbReference>
<feature type="domain" description="Ig-like" evidence="4">
    <location>
        <begin position="79"/>
        <end position="161"/>
    </location>
</feature>
<dbReference type="SMART" id="SM00409">
    <property type="entry name" value="IG"/>
    <property type="match status" value="2"/>
</dbReference>
<dbReference type="Pfam" id="PF13895">
    <property type="entry name" value="Ig_2"/>
    <property type="match status" value="1"/>
</dbReference>
<keyword evidence="2" id="KW-1015">Disulfide bond</keyword>
<evidence type="ECO:0000256" key="1">
    <source>
        <dbReference type="ARBA" id="ARBA00022729"/>
    </source>
</evidence>
<comment type="caution">
    <text evidence="5">The sequence shown here is derived from an EMBL/GenBank/DDBJ whole genome shotgun (WGS) entry which is preliminary data.</text>
</comment>
<dbReference type="EMBL" id="JAACNH010000003">
    <property type="protein sequence ID" value="KAG8449911.1"/>
    <property type="molecule type" value="Genomic_DNA"/>
</dbReference>
<dbReference type="PANTHER" id="PTHR11481:SF64">
    <property type="entry name" value="FC RECEPTOR-LIKE PROTEIN 4"/>
    <property type="match status" value="1"/>
</dbReference>
<sequence>MTLECITRRSQSVPTGKIQFAFYRDKETVRDFSTFSSHHVGPTGVEDSGNYTCEVITTDSVRMRSEPVTVTIQELFSTPEIKVNSHRLVQGNNLSLSCNTVRKSLPDTNQLQFAFHKNKDLIQISSLSNVYHIMSVQLEDSGNYYCIVHVNRINKTSQVVNIQVHGHGIVTTATAKDTSRNNTLIITLVLLVLLLIIAVLVFACKDRLSAFYTSSYPTPDIELPLDFPTVHKGASHQTTNTGVIYAQLRIKTDTESTPVPDQTNSSDHE</sequence>
<accession>A0A8T2K5K2</accession>
<protein>
    <recommendedName>
        <fullName evidence="4">Ig-like domain-containing protein</fullName>
    </recommendedName>
</protein>
<dbReference type="GO" id="GO:0007166">
    <property type="term" value="P:cell surface receptor signaling pathway"/>
    <property type="evidence" value="ECO:0007669"/>
    <property type="project" value="TreeGrafter"/>
</dbReference>
<dbReference type="GO" id="GO:0009897">
    <property type="term" value="C:external side of plasma membrane"/>
    <property type="evidence" value="ECO:0007669"/>
    <property type="project" value="TreeGrafter"/>
</dbReference>
<dbReference type="PROSITE" id="PS50835">
    <property type="entry name" value="IG_LIKE"/>
    <property type="match status" value="2"/>
</dbReference>
<dbReference type="InterPro" id="IPR013783">
    <property type="entry name" value="Ig-like_fold"/>
</dbReference>
<dbReference type="InterPro" id="IPR036179">
    <property type="entry name" value="Ig-like_dom_sf"/>
</dbReference>
<keyword evidence="1" id="KW-0732">Signal</keyword>
<dbReference type="Proteomes" id="UP000812440">
    <property type="component" value="Chromosome 8_10"/>
</dbReference>
<evidence type="ECO:0000256" key="3">
    <source>
        <dbReference type="SAM" id="Phobius"/>
    </source>
</evidence>
<keyword evidence="3" id="KW-1133">Transmembrane helix</keyword>
<dbReference type="GO" id="GO:0004888">
    <property type="term" value="F:transmembrane signaling receptor activity"/>
    <property type="evidence" value="ECO:0007669"/>
    <property type="project" value="TreeGrafter"/>
</dbReference>
<dbReference type="InterPro" id="IPR050488">
    <property type="entry name" value="Ig_Fc_receptor"/>
</dbReference>
<dbReference type="AlphaFoldDB" id="A0A8T2K5K2"/>
<keyword evidence="3" id="KW-0472">Membrane</keyword>
<evidence type="ECO:0000259" key="4">
    <source>
        <dbReference type="PROSITE" id="PS50835"/>
    </source>
</evidence>